<accession>A0A371D2B6</accession>
<dbReference type="EMBL" id="KZ857425">
    <property type="protein sequence ID" value="RDX46661.1"/>
    <property type="molecule type" value="Genomic_DNA"/>
</dbReference>
<dbReference type="STRING" id="139420.A0A371D2B6"/>
<evidence type="ECO:0000313" key="3">
    <source>
        <dbReference type="Proteomes" id="UP000256964"/>
    </source>
</evidence>
<organism evidence="2 3">
    <name type="scientific">Lentinus brumalis</name>
    <dbReference type="NCBI Taxonomy" id="2498619"/>
    <lineage>
        <taxon>Eukaryota</taxon>
        <taxon>Fungi</taxon>
        <taxon>Dikarya</taxon>
        <taxon>Basidiomycota</taxon>
        <taxon>Agaricomycotina</taxon>
        <taxon>Agaricomycetes</taxon>
        <taxon>Polyporales</taxon>
        <taxon>Polyporaceae</taxon>
        <taxon>Lentinus</taxon>
    </lineage>
</organism>
<name>A0A371D2B6_9APHY</name>
<proteinExistence type="predicted"/>
<evidence type="ECO:0000256" key="1">
    <source>
        <dbReference type="SAM" id="MobiDB-lite"/>
    </source>
</evidence>
<evidence type="ECO:0000313" key="2">
    <source>
        <dbReference type="EMBL" id="RDX46661.1"/>
    </source>
</evidence>
<dbReference type="OrthoDB" id="3041043at2759"/>
<keyword evidence="3" id="KW-1185">Reference proteome</keyword>
<feature type="region of interest" description="Disordered" evidence="1">
    <location>
        <begin position="349"/>
        <end position="395"/>
    </location>
</feature>
<evidence type="ECO:0008006" key="4">
    <source>
        <dbReference type="Google" id="ProtNLM"/>
    </source>
</evidence>
<sequence>MPLYATAHESRTSSKGILDPAVAEVFARRPVYDNIFSRLSPASFARVSRTCRDVREATADFATRAYDINRRLAHYFSDPLAFRTLMARTTLLISGSFALQSFNRTFLTESDLDLYVHHDIDSTSESRVLKIANWLENEGYVFKPGPKQEPTVYEELEQLEEMDGIRRVYGQGLAVSDVFTFEKPSRGVNGEEAGRKVQIIIPSSQHASPLETILNFHSTCVMNVIMHNAAYSLYPYATFEHESSLVLTRDQSARTNAALEKYASRGFRILDPRRPSLPVICGTQELASFFVGHRRQVADRNSWIIPLQKQKVVKAVSIDVAIDKHHTAKADGRTRDRGINIADDDYEYDIDDEDMYDDDSEEYDDDSEEYDDEVDGCEEEEYDEDEDELGGPIPECRWRVRGDALPLRVEAVDYVGARDVYDSDEY</sequence>
<dbReference type="AlphaFoldDB" id="A0A371D2B6"/>
<feature type="compositionally biased region" description="Acidic residues" evidence="1">
    <location>
        <begin position="349"/>
        <end position="389"/>
    </location>
</feature>
<gene>
    <name evidence="2" type="ORF">OH76DRAFT_825946</name>
</gene>
<reference evidence="2 3" key="1">
    <citation type="journal article" date="2018" name="Biotechnol. Biofuels">
        <title>Integrative visual omics of the white-rot fungus Polyporus brumalis exposes the biotechnological potential of its oxidative enzymes for delignifying raw plant biomass.</title>
        <authorList>
            <person name="Miyauchi S."/>
            <person name="Rancon A."/>
            <person name="Drula E."/>
            <person name="Hage H."/>
            <person name="Chaduli D."/>
            <person name="Favel A."/>
            <person name="Grisel S."/>
            <person name="Henrissat B."/>
            <person name="Herpoel-Gimbert I."/>
            <person name="Ruiz-Duenas F.J."/>
            <person name="Chevret D."/>
            <person name="Hainaut M."/>
            <person name="Lin J."/>
            <person name="Wang M."/>
            <person name="Pangilinan J."/>
            <person name="Lipzen A."/>
            <person name="Lesage-Meessen L."/>
            <person name="Navarro D."/>
            <person name="Riley R."/>
            <person name="Grigoriev I.V."/>
            <person name="Zhou S."/>
            <person name="Raouche S."/>
            <person name="Rosso M.N."/>
        </authorList>
    </citation>
    <scope>NUCLEOTIDE SEQUENCE [LARGE SCALE GENOMIC DNA]</scope>
    <source>
        <strain evidence="2 3">BRFM 1820</strain>
    </source>
</reference>
<protein>
    <recommendedName>
        <fullName evidence="4">F-box domain-containing protein</fullName>
    </recommendedName>
</protein>
<dbReference type="Proteomes" id="UP000256964">
    <property type="component" value="Unassembled WGS sequence"/>
</dbReference>